<proteinExistence type="predicted"/>
<evidence type="ECO:0000256" key="1">
    <source>
        <dbReference type="SAM" id="SignalP"/>
    </source>
</evidence>
<sequence>MKLSVKLTLITGALWLSMAGACIAQQVDFQRSEDPSQIQLAYRWKDFQNQEQSLSFSLDKQQINQQFQKLKTYQPLVAQQHIMLAMQRAARSIDPKQARISVRMIGQSLQYQVRARSQAVIDQWQSKLFDLETQAFDAYLASNYYARYHDFLGQEGIKPDHLRYANESIQTLLPAANAIYAKLMDNSQPRAYVNILLSWLQSIPYDSLENRLTSNGTGFLPPAQVLSSNHGDCDSKTTLAVALLRSMLPTMSMVMIYLPDHALLGVQLSHREKDATVNIEGIDYLLVEPTGPAAYQVGEAAPSSLSAIAGNMFTYEKVGPRN</sequence>
<evidence type="ECO:0008006" key="4">
    <source>
        <dbReference type="Google" id="ProtNLM"/>
    </source>
</evidence>
<feature type="chain" id="PRO_5037494099" description="Transglutaminase-like domain-containing protein" evidence="1">
    <location>
        <begin position="25"/>
        <end position="322"/>
    </location>
</feature>
<dbReference type="Proteomes" id="UP000606935">
    <property type="component" value="Unassembled WGS sequence"/>
</dbReference>
<feature type="signal peptide" evidence="1">
    <location>
        <begin position="1"/>
        <end position="24"/>
    </location>
</feature>
<gene>
    <name evidence="2" type="ORF">GCM10010982_16790</name>
</gene>
<evidence type="ECO:0000313" key="2">
    <source>
        <dbReference type="EMBL" id="GGO68269.1"/>
    </source>
</evidence>
<comment type="caution">
    <text evidence="2">The sequence shown here is derived from an EMBL/GenBank/DDBJ whole genome shotgun (WGS) entry which is preliminary data.</text>
</comment>
<accession>A0A917YYZ2</accession>
<keyword evidence="1" id="KW-0732">Signal</keyword>
<protein>
    <recommendedName>
        <fullName evidence="4">Transglutaminase-like domain-containing protein</fullName>
    </recommendedName>
</protein>
<dbReference type="AlphaFoldDB" id="A0A917YYZ2"/>
<dbReference type="RefSeq" id="WP_188693156.1">
    <property type="nucleotide sequence ID" value="NZ_BMLS01000002.1"/>
</dbReference>
<keyword evidence="3" id="KW-1185">Reference proteome</keyword>
<reference evidence="2" key="1">
    <citation type="journal article" date="2014" name="Int. J. Syst. Evol. Microbiol.">
        <title>Complete genome sequence of Corynebacterium casei LMG S-19264T (=DSM 44701T), isolated from a smear-ripened cheese.</title>
        <authorList>
            <consortium name="US DOE Joint Genome Institute (JGI-PGF)"/>
            <person name="Walter F."/>
            <person name="Albersmeier A."/>
            <person name="Kalinowski J."/>
            <person name="Ruckert C."/>
        </authorList>
    </citation>
    <scope>NUCLEOTIDE SEQUENCE</scope>
    <source>
        <strain evidence="2">CGMCC 1.7086</strain>
    </source>
</reference>
<dbReference type="EMBL" id="BMLS01000002">
    <property type="protein sequence ID" value="GGO68269.1"/>
    <property type="molecule type" value="Genomic_DNA"/>
</dbReference>
<evidence type="ECO:0000313" key="3">
    <source>
        <dbReference type="Proteomes" id="UP000606935"/>
    </source>
</evidence>
<name>A0A917YYZ2_9ALTE</name>
<dbReference type="PROSITE" id="PS51257">
    <property type="entry name" value="PROKAR_LIPOPROTEIN"/>
    <property type="match status" value="1"/>
</dbReference>
<reference evidence="2" key="2">
    <citation type="submission" date="2020-09" db="EMBL/GenBank/DDBJ databases">
        <authorList>
            <person name="Sun Q."/>
            <person name="Zhou Y."/>
        </authorList>
    </citation>
    <scope>NUCLEOTIDE SEQUENCE</scope>
    <source>
        <strain evidence="2">CGMCC 1.7086</strain>
    </source>
</reference>
<organism evidence="2 3">
    <name type="scientific">Bowmanella pacifica</name>
    <dbReference type="NCBI Taxonomy" id="502051"/>
    <lineage>
        <taxon>Bacteria</taxon>
        <taxon>Pseudomonadati</taxon>
        <taxon>Pseudomonadota</taxon>
        <taxon>Gammaproteobacteria</taxon>
        <taxon>Alteromonadales</taxon>
        <taxon>Alteromonadaceae</taxon>
        <taxon>Bowmanella</taxon>
    </lineage>
</organism>